<evidence type="ECO:0000313" key="1">
    <source>
        <dbReference type="EMBL" id="RCX31124.1"/>
    </source>
</evidence>
<dbReference type="EMBL" id="QPJY01000003">
    <property type="protein sequence ID" value="RCX31124.1"/>
    <property type="molecule type" value="Genomic_DNA"/>
</dbReference>
<sequence length="304" mass="33251">MTDTGNTRVRFLGGAMPRTELLGAIAYPVALDGTDREFTRFYMRHNRQWVQQEFDSDIVSVCYAPEGRERGWWLLGKRGDVHSLTSAGRLSERIPEAGTGPGRPGYVKKIRVIGGLITACGYRRQVYQRRNDRWVAMAGEIAASRSEVGYCFNDIDGSSESDIYAVGNRGEIFHFDGKRWSECDSGTNVHLEGVACLGDSVVVAGRDGVVLLGNHNGFASIGPATAELNFWDVAVYRGRIFVSASAGVFEIGPAPAFDFTPAPLPRHVGYKLATAPEHLLSIGTHQIFSYDGRSAEEIVCPDNA</sequence>
<reference evidence="1 2" key="1">
    <citation type="submission" date="2018-07" db="EMBL/GenBank/DDBJ databases">
        <title>Genomic Encyclopedia of Type Strains, Phase IV (KMG-IV): sequencing the most valuable type-strain genomes for metagenomic binning, comparative biology and taxonomic classification.</title>
        <authorList>
            <person name="Goeker M."/>
        </authorList>
    </citation>
    <scope>NUCLEOTIDE SEQUENCE [LARGE SCALE GENOMIC DNA]</scope>
    <source>
        <strain evidence="1 2">DSM 26407</strain>
    </source>
</reference>
<evidence type="ECO:0000313" key="2">
    <source>
        <dbReference type="Proteomes" id="UP000252707"/>
    </source>
</evidence>
<gene>
    <name evidence="1" type="ORF">DFQ59_10388</name>
</gene>
<protein>
    <submittedName>
        <fullName evidence="1">Uncharacterized protein</fullName>
    </submittedName>
</protein>
<name>A0A369CH06_9GAMM</name>
<dbReference type="Proteomes" id="UP000252707">
    <property type="component" value="Unassembled WGS sequence"/>
</dbReference>
<accession>A0A369CH06</accession>
<proteinExistence type="predicted"/>
<organism evidence="1 2">
    <name type="scientific">Thioalbus denitrificans</name>
    <dbReference type="NCBI Taxonomy" id="547122"/>
    <lineage>
        <taxon>Bacteria</taxon>
        <taxon>Pseudomonadati</taxon>
        <taxon>Pseudomonadota</taxon>
        <taxon>Gammaproteobacteria</taxon>
        <taxon>Chromatiales</taxon>
        <taxon>Ectothiorhodospiraceae</taxon>
        <taxon>Thioalbus</taxon>
    </lineage>
</organism>
<comment type="caution">
    <text evidence="1">The sequence shown here is derived from an EMBL/GenBank/DDBJ whole genome shotgun (WGS) entry which is preliminary data.</text>
</comment>
<keyword evidence="2" id="KW-1185">Reference proteome</keyword>
<dbReference type="AlphaFoldDB" id="A0A369CH06"/>